<accession>A0AAW0QBL1</accession>
<reference evidence="2 3" key="1">
    <citation type="submission" date="2023-01" db="EMBL/GenBank/DDBJ databases">
        <title>Analysis of 21 Apiospora genomes using comparative genomics revels a genus with tremendous synthesis potential of carbohydrate active enzymes and secondary metabolites.</title>
        <authorList>
            <person name="Sorensen T."/>
        </authorList>
    </citation>
    <scope>NUCLEOTIDE SEQUENCE [LARGE SCALE GENOMIC DNA]</scope>
    <source>
        <strain evidence="2 3">CBS 117206</strain>
    </source>
</reference>
<keyword evidence="1" id="KW-0472">Membrane</keyword>
<dbReference type="Proteomes" id="UP001392437">
    <property type="component" value="Unassembled WGS sequence"/>
</dbReference>
<feature type="transmembrane region" description="Helical" evidence="1">
    <location>
        <begin position="101"/>
        <end position="125"/>
    </location>
</feature>
<keyword evidence="1" id="KW-0812">Transmembrane</keyword>
<keyword evidence="1" id="KW-1133">Transmembrane helix</keyword>
<evidence type="ECO:0000313" key="3">
    <source>
        <dbReference type="Proteomes" id="UP001392437"/>
    </source>
</evidence>
<feature type="transmembrane region" description="Helical" evidence="1">
    <location>
        <begin position="482"/>
        <end position="506"/>
    </location>
</feature>
<gene>
    <name evidence="2" type="ORF">PG999_014513</name>
</gene>
<feature type="transmembrane region" description="Helical" evidence="1">
    <location>
        <begin position="15"/>
        <end position="39"/>
    </location>
</feature>
<protein>
    <submittedName>
        <fullName evidence="2">Uncharacterized protein</fullName>
    </submittedName>
</protein>
<keyword evidence="3" id="KW-1185">Reference proteome</keyword>
<comment type="caution">
    <text evidence="2">The sequence shown here is derived from an EMBL/GenBank/DDBJ whole genome shotgun (WGS) entry which is preliminary data.</text>
</comment>
<sequence length="560" mass="61833">MKLKTPLKLTLSNTWTQVCWALCATWLFAAIIFLVLSMFDAREKSNQKEPLDLIHKINASWTLSFIRTAQATLSLLTTFALESTFQYLQWMMISRPEGLPYSSMLALSPTTGALGIISLLWSFVISGWSKAWAITRAFFIIILWISTLVLFCLCSTTLRSTPTLTCSADNTSNVTVYETALSYNVTAGTGSFNGSYVRPFLDFLKSLAPDYPYNTLPYSYYALAGSLVTDAMFGSVADPIYCRGNGCFSYLLSAGLEMTLPRVPQGYADYPLVRIVDVPTAQVEFELLRPHEELGKVDCTVYGAAATSIGIELCLAQGPPISTCTNGTKLDECLGNKPLPSITYGVKTFSRQATLIVSQSNHSIMAVEDLTEAIVLPPIDLAAYKMSLDWVLNFTAANIPAASSVAANFAVVDENLPDPSTDGVLSRNFQSILAFPLWFFSDNSWGNVALQSDTAATTLPPQYRTVASIVAPYGKIEFDRTMFYIFIALQGTALLFIWIVLAWVWLCSTPLPYISSFPLFDTNFKLEMLELSQGQGIVRQADDSHLLELVSQERVHIKRT</sequence>
<evidence type="ECO:0000256" key="1">
    <source>
        <dbReference type="SAM" id="Phobius"/>
    </source>
</evidence>
<proteinExistence type="predicted"/>
<dbReference type="AlphaFoldDB" id="A0AAW0QBL1"/>
<organism evidence="2 3">
    <name type="scientific">Apiospora kogelbergensis</name>
    <dbReference type="NCBI Taxonomy" id="1337665"/>
    <lineage>
        <taxon>Eukaryota</taxon>
        <taxon>Fungi</taxon>
        <taxon>Dikarya</taxon>
        <taxon>Ascomycota</taxon>
        <taxon>Pezizomycotina</taxon>
        <taxon>Sordariomycetes</taxon>
        <taxon>Xylariomycetidae</taxon>
        <taxon>Amphisphaeriales</taxon>
        <taxon>Apiosporaceae</taxon>
        <taxon>Apiospora</taxon>
    </lineage>
</organism>
<dbReference type="EMBL" id="JAQQWP010000012">
    <property type="protein sequence ID" value="KAK8092926.1"/>
    <property type="molecule type" value="Genomic_DNA"/>
</dbReference>
<name>A0AAW0QBL1_9PEZI</name>
<evidence type="ECO:0000313" key="2">
    <source>
        <dbReference type="EMBL" id="KAK8092926.1"/>
    </source>
</evidence>
<feature type="transmembrane region" description="Helical" evidence="1">
    <location>
        <begin position="137"/>
        <end position="158"/>
    </location>
</feature>